<dbReference type="Proteomes" id="UP000637980">
    <property type="component" value="Unassembled WGS sequence"/>
</dbReference>
<comment type="caution">
    <text evidence="3">The sequence shown here is derived from an EMBL/GenBank/DDBJ whole genome shotgun (WGS) entry which is preliminary data.</text>
</comment>
<reference evidence="4" key="1">
    <citation type="journal article" date="2019" name="Int. J. Syst. Evol. Microbiol.">
        <title>The Global Catalogue of Microorganisms (GCM) 10K type strain sequencing project: providing services to taxonomists for standard genome sequencing and annotation.</title>
        <authorList>
            <consortium name="The Broad Institute Genomics Platform"/>
            <consortium name="The Broad Institute Genome Sequencing Center for Infectious Disease"/>
            <person name="Wu L."/>
            <person name="Ma J."/>
        </authorList>
    </citation>
    <scope>NUCLEOTIDE SEQUENCE [LARGE SCALE GENOMIC DNA]</scope>
    <source>
        <strain evidence="4">KCTC 12861</strain>
    </source>
</reference>
<evidence type="ECO:0000313" key="3">
    <source>
        <dbReference type="EMBL" id="GHB32080.1"/>
    </source>
</evidence>
<evidence type="ECO:0000256" key="1">
    <source>
        <dbReference type="SAM" id="Phobius"/>
    </source>
</evidence>
<feature type="domain" description="Mce/MlaD" evidence="2">
    <location>
        <begin position="47"/>
        <end position="116"/>
    </location>
</feature>
<keyword evidence="1" id="KW-1133">Transmembrane helix</keyword>
<accession>A0ABQ3EB29</accession>
<dbReference type="InterPro" id="IPR003399">
    <property type="entry name" value="Mce/MlaD"/>
</dbReference>
<protein>
    <recommendedName>
        <fullName evidence="2">Mce/MlaD domain-containing protein</fullName>
    </recommendedName>
</protein>
<proteinExistence type="predicted"/>
<name>A0ABQ3EB29_9HYPH</name>
<feature type="transmembrane region" description="Helical" evidence="1">
    <location>
        <begin position="7"/>
        <end position="29"/>
    </location>
</feature>
<dbReference type="RefSeq" id="WP_189436720.1">
    <property type="nucleotide sequence ID" value="NZ_BMXE01000003.1"/>
</dbReference>
<evidence type="ECO:0000313" key="4">
    <source>
        <dbReference type="Proteomes" id="UP000637980"/>
    </source>
</evidence>
<gene>
    <name evidence="3" type="ORF">GCM10007094_21060</name>
</gene>
<dbReference type="EMBL" id="BMXE01000003">
    <property type="protein sequence ID" value="GHB32080.1"/>
    <property type="molecule type" value="Genomic_DNA"/>
</dbReference>
<dbReference type="Gene3D" id="1.20.58.60">
    <property type="match status" value="1"/>
</dbReference>
<keyword evidence="4" id="KW-1185">Reference proteome</keyword>
<keyword evidence="1" id="KW-0472">Membrane</keyword>
<dbReference type="Pfam" id="PF02470">
    <property type="entry name" value="MlaD"/>
    <property type="match status" value="1"/>
</dbReference>
<organism evidence="3 4">
    <name type="scientific">Pseudovibrio japonicus</name>
    <dbReference type="NCBI Taxonomy" id="366534"/>
    <lineage>
        <taxon>Bacteria</taxon>
        <taxon>Pseudomonadati</taxon>
        <taxon>Pseudomonadota</taxon>
        <taxon>Alphaproteobacteria</taxon>
        <taxon>Hyphomicrobiales</taxon>
        <taxon>Stappiaceae</taxon>
        <taxon>Pseudovibrio</taxon>
    </lineage>
</organism>
<dbReference type="Gene3D" id="1.10.287.950">
    <property type="entry name" value="Methyl-accepting chemotaxis protein"/>
    <property type="match status" value="1"/>
</dbReference>
<dbReference type="PANTHER" id="PTHR36698:SF2">
    <property type="entry name" value="MCE_MLAD DOMAIN-CONTAINING PROTEIN"/>
    <property type="match status" value="1"/>
</dbReference>
<dbReference type="SUPFAM" id="SSF58104">
    <property type="entry name" value="Methyl-accepting chemotaxis protein (MCP) signaling domain"/>
    <property type="match status" value="2"/>
</dbReference>
<keyword evidence="1" id="KW-0812">Transmembrane</keyword>
<dbReference type="PANTHER" id="PTHR36698">
    <property type="entry name" value="BLL5892 PROTEIN"/>
    <property type="match status" value="1"/>
</dbReference>
<evidence type="ECO:0000259" key="2">
    <source>
        <dbReference type="Pfam" id="PF02470"/>
    </source>
</evidence>
<sequence>METRANNIAIGAFVLAVVAIAFLFTFWLLSAGDRSSRRDIRIIFPGAVTGLPVGGQVLFNGIRIGDVSTLTYDPQNPRLVVAIVRVDANAPLRRDTVASLGFTGLTGVAYVDLSGGSSEAPPLFSQSTDTVPVMYARRSQFEDLLQGAGDIMRKADSTLTHIDELVVNARPEVEQTVQNIEVFTRALADNADGVNDFLAGITETSRALTGLSGRIGNLVDRGEELLANVPPDKLGDIVNNVETMTNKLANSADGVGDIIDNGRLASEQLVDFTTQLTDQLGQIEAVISAVRPEDVERILKGASDLGGILTERSGDINSMLAAASVIAENARELSVELAENKDAIDRIVANAETASDEIVLTTQNINRILDSVGSEQIGNIVTSVETVTSMLAEKDEVLSKAIDDAGAATANIREVSNTIAGRNNEIDNVIISAQEIGNNLSDASDQLSETMDNANNLMSNANEIVEAIDPAAVSNIVSSADTVASTLAEKAPDLATAVDEIQNAAQSVNNIATELQQKVPDINNVIDQAQTIATNLTAASERVNTILGNVDSMVSADGQGFIQEATEAAASIRKVADAFAARAEPISAALLKLSQQGGQDFTAAMQQLNQTLIEIRRAVSNFDRNPNRVIFGGSDTPVFNGGQRR</sequence>